<keyword evidence="1" id="KW-1133">Transmembrane helix</keyword>
<keyword evidence="1" id="KW-0812">Transmembrane</keyword>
<keyword evidence="2" id="KW-0934">Plastid</keyword>
<protein>
    <submittedName>
        <fullName evidence="2">Uncharacterized protein</fullName>
    </submittedName>
</protein>
<feature type="transmembrane region" description="Helical" evidence="1">
    <location>
        <begin position="75"/>
        <end position="93"/>
    </location>
</feature>
<accession>Q9TKY5</accession>
<sequence>MYNDSGTSKEICMLPDLLTIVLPIVKIIKPLRYVFIGVSIFVVTAQGPRGEGLLQRLHDTNVFSSFRQTKKFLRILTWGSIVGCVLIEFLLSVTNL</sequence>
<organism evidence="2">
    <name type="scientific">Nephroselmis olivacea</name>
    <name type="common">Green alga</name>
    <dbReference type="NCBI Taxonomy" id="31312"/>
    <lineage>
        <taxon>Eukaryota</taxon>
        <taxon>Viridiplantae</taxon>
        <taxon>Chlorophyta</taxon>
        <taxon>Nephroselmidophyceae</taxon>
        <taxon>Nephroselmidales</taxon>
        <taxon>Nephroselmidaceae</taxon>
        <taxon>Nephroselmis</taxon>
    </lineage>
</organism>
<geneLocation type="chloroplast" evidence="2"/>
<name>Q9TKY5_NEPOL</name>
<dbReference type="AlphaFoldDB" id="Q9TKY5"/>
<dbReference type="RefSeq" id="NP_050860.1">
    <property type="nucleotide sequence ID" value="NC_000927.1"/>
</dbReference>
<dbReference type="GeneID" id="1496862"/>
<evidence type="ECO:0000256" key="1">
    <source>
        <dbReference type="SAM" id="Phobius"/>
    </source>
</evidence>
<dbReference type="EMBL" id="AF137379">
    <property type="protein sequence ID" value="AAD54831.1"/>
    <property type="molecule type" value="Genomic_DNA"/>
</dbReference>
<keyword evidence="1" id="KW-0472">Membrane</keyword>
<evidence type="ECO:0000313" key="2">
    <source>
        <dbReference type="EMBL" id="AAD54831.1"/>
    </source>
</evidence>
<keyword evidence="2" id="KW-0150">Chloroplast</keyword>
<proteinExistence type="predicted"/>
<reference evidence="2" key="1">
    <citation type="journal article" date="1999" name="Proc. Natl. Acad. Sci. U.S.A.">
        <title>The complete chloroplast DNA sequence of the green alga Nephroselmis olivacea: insights into the architecture of ancestral chloroplast genomes.</title>
        <authorList>
            <person name="Turmel M."/>
            <person name="Otis C."/>
            <person name="Lemieux C."/>
        </authorList>
    </citation>
    <scope>NUCLEOTIDE SEQUENCE [LARGE SCALE GENOMIC DNA]</scope>
    <source>
        <strain>NIES-484</strain>
    </source>
</reference>